<keyword evidence="3" id="KW-0813">Transport</keyword>
<dbReference type="EMBL" id="FMUQ01000006">
    <property type="protein sequence ID" value="SCX96197.1"/>
    <property type="molecule type" value="Genomic_DNA"/>
</dbReference>
<feature type="transmembrane region" description="Helical" evidence="7">
    <location>
        <begin position="136"/>
        <end position="157"/>
    </location>
</feature>
<keyword evidence="4 7" id="KW-0812">Transmembrane</keyword>
<feature type="transmembrane region" description="Helical" evidence="7">
    <location>
        <begin position="20"/>
        <end position="39"/>
    </location>
</feature>
<evidence type="ECO:0000256" key="1">
    <source>
        <dbReference type="ARBA" id="ARBA00004141"/>
    </source>
</evidence>
<evidence type="ECO:0000256" key="3">
    <source>
        <dbReference type="ARBA" id="ARBA00022448"/>
    </source>
</evidence>
<feature type="transmembrane region" description="Helical" evidence="7">
    <location>
        <begin position="416"/>
        <end position="436"/>
    </location>
</feature>
<sequence length="437" mass="45076">MSLEKRFELIERGSTVRQEIIAGLTTFLAMVYSIIVVPGMLSKAGFPAESVFIATCLVSGLGSILIGFWANAPMAIGCAISLTAFTAFSLVLGQQVSIPVALGAVFLMGAVFTLISATGIRAWILRNLPASIAQGAGIGIGLFLLLIAANGVGAVVSNQAGLPVKFGEFTSFPVMMSLIGLAFIIGLEKLQIKGAILWVIIAITIVGLIFDPNVTFGGEVFKMPSFGEQSLFAALDIQGALQPAILPVVFALVMTAVFDATGTIRAVAGQANLLDKDGQIINGGKALTADSVSSLFSGLFGTAPAAVYIESAAGTAAGGKTGITAIVVGVLFLLMLFFQPLATLVPGYATAPALMYVGLLMLSNVSKLDFDDFVGAMSGLICAVFIVLTANIVTGIMLGFAALVIGRIVSGEMKKLNVGTVLIALALVAFYAFGWAI</sequence>
<dbReference type="InterPro" id="IPR006043">
    <property type="entry name" value="NCS2"/>
</dbReference>
<dbReference type="Pfam" id="PF00860">
    <property type="entry name" value="Xan_ur_permease"/>
    <property type="match status" value="1"/>
</dbReference>
<evidence type="ECO:0000256" key="4">
    <source>
        <dbReference type="ARBA" id="ARBA00022692"/>
    </source>
</evidence>
<dbReference type="Proteomes" id="UP000199588">
    <property type="component" value="Unassembled WGS sequence"/>
</dbReference>
<protein>
    <submittedName>
        <fullName evidence="8">MFS transporter, AGZA family, xanthine/uracil permease</fullName>
    </submittedName>
</protein>
<proteinExistence type="inferred from homology"/>
<feature type="transmembrane region" description="Helical" evidence="7">
    <location>
        <begin position="345"/>
        <end position="365"/>
    </location>
</feature>
<accession>A0A1G5C1K5</accession>
<evidence type="ECO:0000313" key="9">
    <source>
        <dbReference type="Proteomes" id="UP000199588"/>
    </source>
</evidence>
<feature type="transmembrane region" description="Helical" evidence="7">
    <location>
        <begin position="74"/>
        <end position="92"/>
    </location>
</feature>
<gene>
    <name evidence="8" type="ORF">SAMN02910354_00974</name>
</gene>
<dbReference type="RefSeq" id="WP_011199981.1">
    <property type="nucleotide sequence ID" value="NZ_CP015031.1"/>
</dbReference>
<feature type="transmembrane region" description="Helical" evidence="7">
    <location>
        <begin position="287"/>
        <end position="309"/>
    </location>
</feature>
<evidence type="ECO:0000256" key="2">
    <source>
        <dbReference type="ARBA" id="ARBA00005697"/>
    </source>
</evidence>
<evidence type="ECO:0000256" key="6">
    <source>
        <dbReference type="ARBA" id="ARBA00023136"/>
    </source>
</evidence>
<feature type="transmembrane region" description="Helical" evidence="7">
    <location>
        <begin position="321"/>
        <end position="338"/>
    </location>
</feature>
<feature type="transmembrane region" description="Helical" evidence="7">
    <location>
        <begin position="194"/>
        <end position="210"/>
    </location>
</feature>
<comment type="subcellular location">
    <subcellularLocation>
        <location evidence="1">Membrane</location>
        <topology evidence="1">Multi-pass membrane protein</topology>
    </subcellularLocation>
</comment>
<evidence type="ECO:0000313" key="8">
    <source>
        <dbReference type="EMBL" id="SCX96197.1"/>
    </source>
</evidence>
<feature type="transmembrane region" description="Helical" evidence="7">
    <location>
        <begin position="169"/>
        <end position="187"/>
    </location>
</feature>
<keyword evidence="6 7" id="KW-0472">Membrane</keyword>
<keyword evidence="9" id="KW-1185">Reference proteome</keyword>
<evidence type="ECO:0000256" key="5">
    <source>
        <dbReference type="ARBA" id="ARBA00022989"/>
    </source>
</evidence>
<name>A0A1G5C1K5_9PAST</name>
<feature type="transmembrane region" description="Helical" evidence="7">
    <location>
        <begin position="377"/>
        <end position="404"/>
    </location>
</feature>
<reference evidence="8 9" key="1">
    <citation type="submission" date="2016-10" db="EMBL/GenBank/DDBJ databases">
        <authorList>
            <person name="Varghese N."/>
            <person name="Submissions S."/>
        </authorList>
    </citation>
    <scope>NUCLEOTIDE SEQUENCE [LARGE SCALE GENOMIC DNA]</scope>
    <source>
        <strain evidence="8 9">DSM 22022</strain>
    </source>
</reference>
<dbReference type="InterPro" id="IPR045018">
    <property type="entry name" value="Azg-like"/>
</dbReference>
<comment type="similarity">
    <text evidence="2">Belongs to the nucleobase:cation symporter-2 (NCS2) (TC 2.A.40) family. Azg-like subfamily.</text>
</comment>
<comment type="caution">
    <text evidence="8">The sequence shown here is derived from an EMBL/GenBank/DDBJ whole genome shotgun (WGS) entry which is preliminary data.</text>
</comment>
<feature type="transmembrane region" description="Helical" evidence="7">
    <location>
        <begin position="98"/>
        <end position="124"/>
    </location>
</feature>
<dbReference type="PANTHER" id="PTHR43337">
    <property type="entry name" value="XANTHINE/URACIL PERMEASE C887.17-RELATED"/>
    <property type="match status" value="1"/>
</dbReference>
<organism evidence="8 9">
    <name type="scientific">Basfia succiniciproducens</name>
    <dbReference type="NCBI Taxonomy" id="653940"/>
    <lineage>
        <taxon>Bacteria</taxon>
        <taxon>Pseudomonadati</taxon>
        <taxon>Pseudomonadota</taxon>
        <taxon>Gammaproteobacteria</taxon>
        <taxon>Pasteurellales</taxon>
        <taxon>Pasteurellaceae</taxon>
        <taxon>Basfia</taxon>
    </lineage>
</organism>
<evidence type="ECO:0000256" key="7">
    <source>
        <dbReference type="SAM" id="Phobius"/>
    </source>
</evidence>
<feature type="transmembrane region" description="Helical" evidence="7">
    <location>
        <begin position="51"/>
        <end position="69"/>
    </location>
</feature>
<keyword evidence="5 7" id="KW-1133">Transmembrane helix</keyword>
<dbReference type="PANTHER" id="PTHR43337:SF4">
    <property type="entry name" value="GUANINE_HYPOXANTHINE PERMEASE GHXQ"/>
    <property type="match status" value="1"/>
</dbReference>